<evidence type="ECO:0000313" key="2">
    <source>
        <dbReference type="EMBL" id="MCJ2182184.1"/>
    </source>
</evidence>
<comment type="caution">
    <text evidence="2">The sequence shown here is derived from an EMBL/GenBank/DDBJ whole genome shotgun (WGS) entry which is preliminary data.</text>
</comment>
<sequence>MIEAQQGICKRYGADFTPPEDSCVVGISDSALCGEMPLHGLRHPFEKGSTGWFIWSGDYSNADDFFKPVHLYHLQEDCPAALPYLALPPGWRFLIAPEYEDVWSDSSLLNI</sequence>
<dbReference type="RefSeq" id="WP_244017849.1">
    <property type="nucleotide sequence ID" value="NZ_JALHLF010000012.1"/>
</dbReference>
<dbReference type="InterPro" id="IPR056509">
    <property type="entry name" value="Imm33-like"/>
</dbReference>
<proteinExistence type="predicted"/>
<evidence type="ECO:0000313" key="3">
    <source>
        <dbReference type="Proteomes" id="UP001162881"/>
    </source>
</evidence>
<dbReference type="Proteomes" id="UP001162881">
    <property type="component" value="Unassembled WGS sequence"/>
</dbReference>
<dbReference type="EMBL" id="JALHLF010000012">
    <property type="protein sequence ID" value="MCJ2182184.1"/>
    <property type="molecule type" value="Genomic_DNA"/>
</dbReference>
<accession>A0ABT0BB51</accession>
<organism evidence="2 3">
    <name type="scientific">Novosphingobium organovorum</name>
    <dbReference type="NCBI Taxonomy" id="2930092"/>
    <lineage>
        <taxon>Bacteria</taxon>
        <taxon>Pseudomonadati</taxon>
        <taxon>Pseudomonadota</taxon>
        <taxon>Alphaproteobacteria</taxon>
        <taxon>Sphingomonadales</taxon>
        <taxon>Sphingomonadaceae</taxon>
        <taxon>Novosphingobium</taxon>
    </lineage>
</organism>
<feature type="domain" description="Imm33-like" evidence="1">
    <location>
        <begin position="5"/>
        <end position="105"/>
    </location>
</feature>
<evidence type="ECO:0000259" key="1">
    <source>
        <dbReference type="Pfam" id="PF24719"/>
    </source>
</evidence>
<reference evidence="2" key="1">
    <citation type="submission" date="2022-03" db="EMBL/GenBank/DDBJ databases">
        <title>Identification of a novel bacterium isolated from mangrove sediments.</title>
        <authorList>
            <person name="Pan X."/>
        </authorList>
    </citation>
    <scope>NUCLEOTIDE SEQUENCE</scope>
    <source>
        <strain evidence="2">B1949</strain>
    </source>
</reference>
<keyword evidence="3" id="KW-1185">Reference proteome</keyword>
<dbReference type="Pfam" id="PF24719">
    <property type="entry name" value="Imm33-like"/>
    <property type="match status" value="1"/>
</dbReference>
<gene>
    <name evidence="2" type="ORF">MTR62_05655</name>
</gene>
<protein>
    <recommendedName>
        <fullName evidence="1">Imm33-like domain-containing protein</fullName>
    </recommendedName>
</protein>
<name>A0ABT0BB51_9SPHN</name>